<feature type="domain" description="Flavin reductase like" evidence="3">
    <location>
        <begin position="34"/>
        <end position="180"/>
    </location>
</feature>
<dbReference type="EC" id="1.5.1.36" evidence="4"/>
<dbReference type="InterPro" id="IPR012349">
    <property type="entry name" value="Split_barrel_FMN-bd"/>
</dbReference>
<dbReference type="Gene3D" id="2.30.110.10">
    <property type="entry name" value="Electron Transport, Fmn-binding Protein, Chain A"/>
    <property type="match status" value="1"/>
</dbReference>
<evidence type="ECO:0000313" key="5">
    <source>
        <dbReference type="Proteomes" id="UP000236884"/>
    </source>
</evidence>
<dbReference type="GO" id="GO:0042602">
    <property type="term" value="F:riboflavin reductase (NADPH) activity"/>
    <property type="evidence" value="ECO:0007669"/>
    <property type="project" value="TreeGrafter"/>
</dbReference>
<accession>A0A0S3Q167</accession>
<name>A0A0S3Q167_9BRAD</name>
<dbReference type="EMBL" id="AP014946">
    <property type="protein sequence ID" value="BAT61905.1"/>
    <property type="molecule type" value="Genomic_DNA"/>
</dbReference>
<gene>
    <name evidence="4" type="primary">hsaB</name>
    <name evidence="4" type="ORF">GJW-30_1_04467</name>
</gene>
<sequence length="182" mass="19931">MVTRHIRIHEVSSAEPHDPLRLSDTNVSLFKSGMRRLASGVTVVTTAHENKQYGLVSTGLTSVSAEPPVLLICINQAATSHDPIARSGRFCVNVLRAGDEALAKRFGDPAQRSKRFLSREWQTLATGAPALVGSLASFDCIVTRALAADSHTVFFGRVADVRLWSEEVDPLLYWDGAYRQPE</sequence>
<evidence type="ECO:0000259" key="3">
    <source>
        <dbReference type="SMART" id="SM00903"/>
    </source>
</evidence>
<dbReference type="InterPro" id="IPR002563">
    <property type="entry name" value="Flavin_Rdtase-like_dom"/>
</dbReference>
<proteinExistence type="inferred from homology"/>
<dbReference type="Proteomes" id="UP000236884">
    <property type="component" value="Chromosome"/>
</dbReference>
<dbReference type="GO" id="GO:0004497">
    <property type="term" value="F:monooxygenase activity"/>
    <property type="evidence" value="ECO:0007669"/>
    <property type="project" value="UniProtKB-KW"/>
</dbReference>
<dbReference type="GO" id="GO:0010181">
    <property type="term" value="F:FMN binding"/>
    <property type="evidence" value="ECO:0007669"/>
    <property type="project" value="InterPro"/>
</dbReference>
<dbReference type="PANTHER" id="PTHR30466">
    <property type="entry name" value="FLAVIN REDUCTASE"/>
    <property type="match status" value="1"/>
</dbReference>
<evidence type="ECO:0000256" key="1">
    <source>
        <dbReference type="ARBA" id="ARBA00008898"/>
    </source>
</evidence>
<organism evidence="4 5">
    <name type="scientific">Variibacter gotjawalensis</name>
    <dbReference type="NCBI Taxonomy" id="1333996"/>
    <lineage>
        <taxon>Bacteria</taxon>
        <taxon>Pseudomonadati</taxon>
        <taxon>Pseudomonadota</taxon>
        <taxon>Alphaproteobacteria</taxon>
        <taxon>Hyphomicrobiales</taxon>
        <taxon>Nitrobacteraceae</taxon>
        <taxon>Variibacter</taxon>
    </lineage>
</organism>
<evidence type="ECO:0000256" key="2">
    <source>
        <dbReference type="ARBA" id="ARBA00023002"/>
    </source>
</evidence>
<dbReference type="SUPFAM" id="SSF50475">
    <property type="entry name" value="FMN-binding split barrel"/>
    <property type="match status" value="1"/>
</dbReference>
<dbReference type="Pfam" id="PF01613">
    <property type="entry name" value="Flavin_Reduct"/>
    <property type="match status" value="1"/>
</dbReference>
<dbReference type="KEGG" id="vgo:GJW-30_1_04467"/>
<dbReference type="GO" id="GO:0036382">
    <property type="term" value="F:flavin reductase (NADH) activity"/>
    <property type="evidence" value="ECO:0007669"/>
    <property type="project" value="UniProtKB-EC"/>
</dbReference>
<comment type="similarity">
    <text evidence="1">Belongs to the non-flavoprotein flavin reductase family.</text>
</comment>
<dbReference type="AlphaFoldDB" id="A0A0S3Q167"/>
<evidence type="ECO:0000313" key="4">
    <source>
        <dbReference type="EMBL" id="BAT61905.1"/>
    </source>
</evidence>
<dbReference type="InterPro" id="IPR050268">
    <property type="entry name" value="NADH-dep_flavin_reductase"/>
</dbReference>
<keyword evidence="5" id="KW-1185">Reference proteome</keyword>
<dbReference type="PANTHER" id="PTHR30466:SF11">
    <property type="entry name" value="FLAVIN-DEPENDENT MONOOXYGENASE, REDUCTASE SUBUNIT HSAB"/>
    <property type="match status" value="1"/>
</dbReference>
<dbReference type="RefSeq" id="WP_096358541.1">
    <property type="nucleotide sequence ID" value="NZ_AP014946.1"/>
</dbReference>
<keyword evidence="2 4" id="KW-0560">Oxidoreductase</keyword>
<protein>
    <submittedName>
        <fullName evidence="4">Flavin-dependent monooxygenase, reductase subunit HsaB</fullName>
        <ecNumber evidence="4">1.5.1.36</ecNumber>
    </submittedName>
</protein>
<dbReference type="OrthoDB" id="9789254at2"/>
<reference evidence="4 5" key="1">
    <citation type="submission" date="2015-08" db="EMBL/GenBank/DDBJ databases">
        <title>Investigation of the bacterial diversity of lava forest soil.</title>
        <authorList>
            <person name="Lee J.S."/>
        </authorList>
    </citation>
    <scope>NUCLEOTIDE SEQUENCE [LARGE SCALE GENOMIC DNA]</scope>
    <source>
        <strain evidence="4 5">GJW-30</strain>
    </source>
</reference>
<keyword evidence="4" id="KW-0503">Monooxygenase</keyword>
<dbReference type="SMART" id="SM00903">
    <property type="entry name" value="Flavin_Reduct"/>
    <property type="match status" value="1"/>
</dbReference>